<keyword evidence="2" id="KW-1185">Reference proteome</keyword>
<evidence type="ECO:0000313" key="1">
    <source>
        <dbReference type="EMBL" id="MBB5871849.1"/>
    </source>
</evidence>
<dbReference type="Proteomes" id="UP000587527">
    <property type="component" value="Unassembled WGS sequence"/>
</dbReference>
<sequence>MFELFRKFTATRDAAILESVRFCDGAEQPVSLPSDRAAAARDRAEQRAYLIGIRL</sequence>
<dbReference type="RefSeq" id="WP_184840177.1">
    <property type="nucleotide sequence ID" value="NZ_JACHMN010000002.1"/>
</dbReference>
<dbReference type="EMBL" id="JACHMN010000002">
    <property type="protein sequence ID" value="MBB5871849.1"/>
    <property type="molecule type" value="Genomic_DNA"/>
</dbReference>
<organism evidence="1 2">
    <name type="scientific">Allocatelliglobosispora scoriae</name>
    <dbReference type="NCBI Taxonomy" id="643052"/>
    <lineage>
        <taxon>Bacteria</taxon>
        <taxon>Bacillati</taxon>
        <taxon>Actinomycetota</taxon>
        <taxon>Actinomycetes</taxon>
        <taxon>Micromonosporales</taxon>
        <taxon>Micromonosporaceae</taxon>
        <taxon>Allocatelliglobosispora</taxon>
    </lineage>
</organism>
<gene>
    <name evidence="1" type="ORF">F4553_005228</name>
</gene>
<reference evidence="1 2" key="1">
    <citation type="submission" date="2020-08" db="EMBL/GenBank/DDBJ databases">
        <title>Sequencing the genomes of 1000 actinobacteria strains.</title>
        <authorList>
            <person name="Klenk H.-P."/>
        </authorList>
    </citation>
    <scope>NUCLEOTIDE SEQUENCE [LARGE SCALE GENOMIC DNA]</scope>
    <source>
        <strain evidence="1 2">DSM 45362</strain>
    </source>
</reference>
<comment type="caution">
    <text evidence="1">The sequence shown here is derived from an EMBL/GenBank/DDBJ whole genome shotgun (WGS) entry which is preliminary data.</text>
</comment>
<name>A0A841BXH7_9ACTN</name>
<accession>A0A841BXH7</accession>
<dbReference type="AlphaFoldDB" id="A0A841BXH7"/>
<protein>
    <submittedName>
        <fullName evidence="1">Uncharacterized protein</fullName>
    </submittedName>
</protein>
<evidence type="ECO:0000313" key="2">
    <source>
        <dbReference type="Proteomes" id="UP000587527"/>
    </source>
</evidence>
<proteinExistence type="predicted"/>